<protein>
    <submittedName>
        <fullName evidence="2">Uncharacterized protein</fullName>
    </submittedName>
</protein>
<accession>B8CK49</accession>
<dbReference type="EMBL" id="CP000472">
    <property type="protein sequence ID" value="ACJ27752.1"/>
    <property type="molecule type" value="Genomic_DNA"/>
</dbReference>
<dbReference type="eggNOG" id="ENOG50329NI">
    <property type="taxonomic scope" value="Bacteria"/>
</dbReference>
<organism evidence="2 3">
    <name type="scientific">Shewanella piezotolerans (strain WP3 / JCM 13877)</name>
    <dbReference type="NCBI Taxonomy" id="225849"/>
    <lineage>
        <taxon>Bacteria</taxon>
        <taxon>Pseudomonadati</taxon>
        <taxon>Pseudomonadota</taxon>
        <taxon>Gammaproteobacteria</taxon>
        <taxon>Alteromonadales</taxon>
        <taxon>Shewanellaceae</taxon>
        <taxon>Shewanella</taxon>
    </lineage>
</organism>
<feature type="signal peptide" evidence="1">
    <location>
        <begin position="1"/>
        <end position="31"/>
    </location>
</feature>
<sequence>MKNLTNMLATAVKTVTAIALTLFVSIGGVHASPNTAVTADLVKSKTDQNLLVCQYQTVSGSHFQVFDKALDNESRCPTSMQVAHETMLTDAEQAQIKQMLSLKN</sequence>
<name>B8CK49_SHEPW</name>
<evidence type="ECO:0000313" key="2">
    <source>
        <dbReference type="EMBL" id="ACJ27752.1"/>
    </source>
</evidence>
<dbReference type="HOGENOM" id="CLU_2144122_0_0_6"/>
<gene>
    <name evidence="2" type="ordered locus">swp_0948</name>
</gene>
<feature type="chain" id="PRO_5002870026" evidence="1">
    <location>
        <begin position="32"/>
        <end position="104"/>
    </location>
</feature>
<dbReference type="KEGG" id="swp:swp_0948"/>
<dbReference type="Proteomes" id="UP000000753">
    <property type="component" value="Chromosome"/>
</dbReference>
<reference evidence="2 3" key="1">
    <citation type="journal article" date="2008" name="PLoS ONE">
        <title>Environmental adaptation: genomic analysis of the piezotolerant and psychrotolerant deep-sea iron reducing bacterium Shewanella piezotolerans WP3.</title>
        <authorList>
            <person name="Wang F."/>
            <person name="Wang J."/>
            <person name="Jian H."/>
            <person name="Zhang B."/>
            <person name="Li S."/>
            <person name="Wang F."/>
            <person name="Zeng X."/>
            <person name="Gao L."/>
            <person name="Bartlett D.H."/>
            <person name="Yu J."/>
            <person name="Hu S."/>
            <person name="Xiao X."/>
        </authorList>
    </citation>
    <scope>NUCLEOTIDE SEQUENCE [LARGE SCALE GENOMIC DNA]</scope>
    <source>
        <strain evidence="3">WP3 / JCM 13877</strain>
    </source>
</reference>
<dbReference type="AlphaFoldDB" id="B8CK49"/>
<dbReference type="RefSeq" id="WP_020911130.1">
    <property type="nucleotide sequence ID" value="NC_011566.1"/>
</dbReference>
<proteinExistence type="predicted"/>
<evidence type="ECO:0000256" key="1">
    <source>
        <dbReference type="SAM" id="SignalP"/>
    </source>
</evidence>
<keyword evidence="3" id="KW-1185">Reference proteome</keyword>
<evidence type="ECO:0000313" key="3">
    <source>
        <dbReference type="Proteomes" id="UP000000753"/>
    </source>
</evidence>
<keyword evidence="1" id="KW-0732">Signal</keyword>